<feature type="domain" description="DUF4829" evidence="1">
    <location>
        <begin position="58"/>
        <end position="142"/>
    </location>
</feature>
<keyword evidence="3" id="KW-1185">Reference proteome</keyword>
<reference evidence="3" key="2">
    <citation type="submission" date="2011-02" db="EMBL/GenBank/DDBJ databases">
        <title>The complete genome of Syntrophobotulus glycolicus DSM 8271.</title>
        <authorList>
            <person name="Lucas S."/>
            <person name="Copeland A."/>
            <person name="Lapidus A."/>
            <person name="Bruce D."/>
            <person name="Goodwin L."/>
            <person name="Pitluck S."/>
            <person name="Kyrpides N."/>
            <person name="Mavromatis K."/>
            <person name="Pagani I."/>
            <person name="Ivanova N."/>
            <person name="Mikhailova N."/>
            <person name="Chertkov O."/>
            <person name="Held B."/>
            <person name="Detter J.C."/>
            <person name="Tapia R."/>
            <person name="Han C."/>
            <person name="Land M."/>
            <person name="Hauser L."/>
            <person name="Markowitz V."/>
            <person name="Cheng J.-F."/>
            <person name="Hugenholtz P."/>
            <person name="Woyke T."/>
            <person name="Wu D."/>
            <person name="Spring S."/>
            <person name="Schroeder M."/>
            <person name="Brambilla E."/>
            <person name="Klenk H.-P."/>
            <person name="Eisen J.A."/>
        </authorList>
    </citation>
    <scope>NUCLEOTIDE SEQUENCE [LARGE SCALE GENOMIC DNA]</scope>
    <source>
        <strain evidence="3">DSM 8271 / FlGlyR</strain>
    </source>
</reference>
<dbReference type="HOGENOM" id="CLU_123778_2_0_9"/>
<name>F0T1B3_SYNGF</name>
<dbReference type="eggNOG" id="ENOG5032UWH">
    <property type="taxonomic scope" value="Bacteria"/>
</dbReference>
<dbReference type="RefSeq" id="WP_013624048.1">
    <property type="nucleotide sequence ID" value="NC_015172.1"/>
</dbReference>
<gene>
    <name evidence="2" type="ordered locus">Sgly_0826</name>
</gene>
<evidence type="ECO:0000259" key="1">
    <source>
        <dbReference type="Pfam" id="PF16111"/>
    </source>
</evidence>
<reference evidence="2 3" key="1">
    <citation type="journal article" date="2011" name="Stand. Genomic Sci.">
        <title>Complete genome sequence of Syntrophobotulus glycolicus type strain (FlGlyR).</title>
        <authorList>
            <person name="Han C."/>
            <person name="Mwirichia R."/>
            <person name="Chertkov O."/>
            <person name="Held B."/>
            <person name="Lapidus A."/>
            <person name="Nolan M."/>
            <person name="Lucas S."/>
            <person name="Hammon N."/>
            <person name="Deshpande S."/>
            <person name="Cheng J.F."/>
            <person name="Tapia R."/>
            <person name="Goodwin L."/>
            <person name="Pitluck S."/>
            <person name="Huntemann M."/>
            <person name="Liolios K."/>
            <person name="Ivanova N."/>
            <person name="Pagani I."/>
            <person name="Mavromatis K."/>
            <person name="Ovchinikova G."/>
            <person name="Pati A."/>
            <person name="Chen A."/>
            <person name="Palaniappan K."/>
            <person name="Land M."/>
            <person name="Hauser L."/>
            <person name="Brambilla E.M."/>
            <person name="Rohde M."/>
            <person name="Spring S."/>
            <person name="Sikorski J."/>
            <person name="Goker M."/>
            <person name="Woyke T."/>
            <person name="Bristow J."/>
            <person name="Eisen J.A."/>
            <person name="Markowitz V."/>
            <person name="Hugenholtz P."/>
            <person name="Kyrpides N.C."/>
            <person name="Klenk H.P."/>
            <person name="Detter J.C."/>
        </authorList>
    </citation>
    <scope>NUCLEOTIDE SEQUENCE [LARGE SCALE GENOMIC DNA]</scope>
    <source>
        <strain evidence="3">DSM 8271 / FlGlyR</strain>
    </source>
</reference>
<dbReference type="EMBL" id="CP002547">
    <property type="protein sequence ID" value="ADY55177.1"/>
    <property type="molecule type" value="Genomic_DNA"/>
</dbReference>
<sequence length="143" mass="16069">MKKFIPIACVGCLVVFGYFLLNLNAKGNPSIDIGKSTKFSQEEIQAAVDCVIVNFKEDFKGCNLKKIWYDEGESDSEIGTYMIFGRGSVNGVKEENVIVLFSNFDVGTGADASLNPNSTYKDWNWILIREDKTGNWKIDDWGY</sequence>
<dbReference type="OrthoDB" id="9801008at2"/>
<evidence type="ECO:0000313" key="2">
    <source>
        <dbReference type="EMBL" id="ADY55177.1"/>
    </source>
</evidence>
<dbReference type="Pfam" id="PF16111">
    <property type="entry name" value="DUF4829"/>
    <property type="match status" value="1"/>
</dbReference>
<dbReference type="AlphaFoldDB" id="F0T1B3"/>
<dbReference type="InterPro" id="IPR032256">
    <property type="entry name" value="DUF4829"/>
</dbReference>
<protein>
    <recommendedName>
        <fullName evidence="1">DUF4829 domain-containing protein</fullName>
    </recommendedName>
</protein>
<evidence type="ECO:0000313" key="3">
    <source>
        <dbReference type="Proteomes" id="UP000007488"/>
    </source>
</evidence>
<dbReference type="Proteomes" id="UP000007488">
    <property type="component" value="Chromosome"/>
</dbReference>
<dbReference type="KEGG" id="sgy:Sgly_0826"/>
<organism evidence="2 3">
    <name type="scientific">Syntrophobotulus glycolicus (strain DSM 8271 / FlGlyR)</name>
    <dbReference type="NCBI Taxonomy" id="645991"/>
    <lineage>
        <taxon>Bacteria</taxon>
        <taxon>Bacillati</taxon>
        <taxon>Bacillota</taxon>
        <taxon>Clostridia</taxon>
        <taxon>Eubacteriales</taxon>
        <taxon>Desulfitobacteriaceae</taxon>
        <taxon>Syntrophobotulus</taxon>
    </lineage>
</organism>
<accession>F0T1B3</accession>
<proteinExistence type="predicted"/>